<proteinExistence type="predicted"/>
<evidence type="ECO:0000313" key="3">
    <source>
        <dbReference type="Proteomes" id="UP001161247"/>
    </source>
</evidence>
<dbReference type="EMBL" id="OX459124">
    <property type="protein sequence ID" value="CAI9112386.1"/>
    <property type="molecule type" value="Genomic_DNA"/>
</dbReference>
<feature type="compositionally biased region" description="Basic residues" evidence="1">
    <location>
        <begin position="307"/>
        <end position="321"/>
    </location>
</feature>
<reference evidence="2" key="1">
    <citation type="submission" date="2023-03" db="EMBL/GenBank/DDBJ databases">
        <authorList>
            <person name="Julca I."/>
        </authorList>
    </citation>
    <scope>NUCLEOTIDE SEQUENCE</scope>
</reference>
<name>A0AAV1DWS2_OLDCO</name>
<feature type="region of interest" description="Disordered" evidence="1">
    <location>
        <begin position="236"/>
        <end position="321"/>
    </location>
</feature>
<evidence type="ECO:0000256" key="1">
    <source>
        <dbReference type="SAM" id="MobiDB-lite"/>
    </source>
</evidence>
<organism evidence="2 3">
    <name type="scientific">Oldenlandia corymbosa var. corymbosa</name>
    <dbReference type="NCBI Taxonomy" id="529605"/>
    <lineage>
        <taxon>Eukaryota</taxon>
        <taxon>Viridiplantae</taxon>
        <taxon>Streptophyta</taxon>
        <taxon>Embryophyta</taxon>
        <taxon>Tracheophyta</taxon>
        <taxon>Spermatophyta</taxon>
        <taxon>Magnoliopsida</taxon>
        <taxon>eudicotyledons</taxon>
        <taxon>Gunneridae</taxon>
        <taxon>Pentapetalae</taxon>
        <taxon>asterids</taxon>
        <taxon>lamiids</taxon>
        <taxon>Gentianales</taxon>
        <taxon>Rubiaceae</taxon>
        <taxon>Rubioideae</taxon>
        <taxon>Spermacoceae</taxon>
        <taxon>Hedyotis-Oldenlandia complex</taxon>
        <taxon>Oldenlandia</taxon>
    </lineage>
</organism>
<evidence type="ECO:0000313" key="2">
    <source>
        <dbReference type="EMBL" id="CAI9112386.1"/>
    </source>
</evidence>
<dbReference type="Gene3D" id="2.40.50.140">
    <property type="entry name" value="Nucleic acid-binding proteins"/>
    <property type="match status" value="1"/>
</dbReference>
<gene>
    <name evidence="2" type="ORF">OLC1_LOCUS19598</name>
</gene>
<feature type="compositionally biased region" description="Basic and acidic residues" evidence="1">
    <location>
        <begin position="263"/>
        <end position="276"/>
    </location>
</feature>
<dbReference type="SUPFAM" id="SSF50249">
    <property type="entry name" value="Nucleic acid-binding proteins"/>
    <property type="match status" value="1"/>
</dbReference>
<accession>A0AAV1DWS2</accession>
<feature type="compositionally biased region" description="Basic and acidic residues" evidence="1">
    <location>
        <begin position="286"/>
        <end position="298"/>
    </location>
</feature>
<protein>
    <submittedName>
        <fullName evidence="2">OLC1v1012833C1</fullName>
    </submittedName>
</protein>
<keyword evidence="3" id="KW-1185">Reference proteome</keyword>
<sequence>MGVCVLKSYQRVGVGNGPGGGARLILGKRVEFGGVRRGSGLNLIPTSSARMDAIVPKTELNHTNVPIDELKDVHRPWEAVIMVEQKTRPYQKPGSSTRMQKMIFSDDKGARVEGIMFNNAIDLVGHKFEPCKKYRICNATTVRNHELPPQARSRVTVNLIEQSGSIQATAFGEIGERLLGMSSIELYEHPHQVDLHARNAVLEHQTYTFKLSGKGYYKGLRNFSDVNLIDDNQHSEAPLLLPAPPTAPTDKTDATALPNVDPPIEKTDVCPIDKTDSTTLPNVDPPIDKTDMCDHSDASNDSDGPLLKKKKPAKSPKKTSN</sequence>
<dbReference type="Proteomes" id="UP001161247">
    <property type="component" value="Chromosome 7"/>
</dbReference>
<dbReference type="AlphaFoldDB" id="A0AAV1DWS2"/>
<dbReference type="InterPro" id="IPR012340">
    <property type="entry name" value="NA-bd_OB-fold"/>
</dbReference>